<gene>
    <name evidence="1" type="ORF">GSOID_T00007782001</name>
</gene>
<organism evidence="1">
    <name type="scientific">Oikopleura dioica</name>
    <name type="common">Tunicate</name>
    <dbReference type="NCBI Taxonomy" id="34765"/>
    <lineage>
        <taxon>Eukaryota</taxon>
        <taxon>Metazoa</taxon>
        <taxon>Chordata</taxon>
        <taxon>Tunicata</taxon>
        <taxon>Appendicularia</taxon>
        <taxon>Copelata</taxon>
        <taxon>Oikopleuridae</taxon>
        <taxon>Oikopleura</taxon>
    </lineage>
</organism>
<accession>E4XCC4</accession>
<dbReference type="Proteomes" id="UP000001307">
    <property type="component" value="Unassembled WGS sequence"/>
</dbReference>
<name>E4XCC4_OIKDI</name>
<reference evidence="1" key="1">
    <citation type="journal article" date="2010" name="Science">
        <title>Plasticity of animal genome architecture unmasked by rapid evolution of a pelagic tunicate.</title>
        <authorList>
            <person name="Denoeud F."/>
            <person name="Henriet S."/>
            <person name="Mungpakdee S."/>
            <person name="Aury J.M."/>
            <person name="Da Silva C."/>
            <person name="Brinkmann H."/>
            <person name="Mikhaleva J."/>
            <person name="Olsen L.C."/>
            <person name="Jubin C."/>
            <person name="Canestro C."/>
            <person name="Bouquet J.M."/>
            <person name="Danks G."/>
            <person name="Poulain J."/>
            <person name="Campsteijn C."/>
            <person name="Adamski M."/>
            <person name="Cross I."/>
            <person name="Yadetie F."/>
            <person name="Muffato M."/>
            <person name="Louis A."/>
            <person name="Butcher S."/>
            <person name="Tsagkogeorga G."/>
            <person name="Konrad A."/>
            <person name="Singh S."/>
            <person name="Jensen M.F."/>
            <person name="Cong E.H."/>
            <person name="Eikeseth-Otteraa H."/>
            <person name="Noel B."/>
            <person name="Anthouard V."/>
            <person name="Porcel B.M."/>
            <person name="Kachouri-Lafond R."/>
            <person name="Nishino A."/>
            <person name="Ugolini M."/>
            <person name="Chourrout P."/>
            <person name="Nishida H."/>
            <person name="Aasland R."/>
            <person name="Huzurbazar S."/>
            <person name="Westhof E."/>
            <person name="Delsuc F."/>
            <person name="Lehrach H."/>
            <person name="Reinhardt R."/>
            <person name="Weissenbach J."/>
            <person name="Roy S.W."/>
            <person name="Artiguenave F."/>
            <person name="Postlethwait J.H."/>
            <person name="Manak J.R."/>
            <person name="Thompson E.M."/>
            <person name="Jaillon O."/>
            <person name="Du Pasquier L."/>
            <person name="Boudinot P."/>
            <person name="Liberles D.A."/>
            <person name="Volff J.N."/>
            <person name="Philippe H."/>
            <person name="Lenhard B."/>
            <person name="Roest Crollius H."/>
            <person name="Wincker P."/>
            <person name="Chourrout D."/>
        </authorList>
    </citation>
    <scope>NUCLEOTIDE SEQUENCE [LARGE SCALE GENOMIC DNA]</scope>
</reference>
<dbReference type="InParanoid" id="E4XCC4"/>
<keyword evidence="2" id="KW-1185">Reference proteome</keyword>
<evidence type="ECO:0000313" key="2">
    <source>
        <dbReference type="Proteomes" id="UP000001307"/>
    </source>
</evidence>
<evidence type="ECO:0000313" key="1">
    <source>
        <dbReference type="EMBL" id="CBY09249.1"/>
    </source>
</evidence>
<protein>
    <submittedName>
        <fullName evidence="1">Uncharacterized protein</fullName>
    </submittedName>
</protein>
<proteinExistence type="predicted"/>
<dbReference type="AlphaFoldDB" id="E4XCC4"/>
<dbReference type="EMBL" id="FN653035">
    <property type="protein sequence ID" value="CBY09249.1"/>
    <property type="molecule type" value="Genomic_DNA"/>
</dbReference>
<dbReference type="OrthoDB" id="10602063at2759"/>
<sequence length="133" mass="15679">MLDVNDCPFLYREEESEAEGHCRKGDGYKLNPHYMYQSKEIFAPRFGYYGEQRGRFWVERHVPINNATERQSSFYAKNPSHFYAEKHIYDSNLSQSGAYLTPPPLKRVTPNVQEVQGRQITCQQQGETYKYKI</sequence>